<reference evidence="1" key="1">
    <citation type="submission" date="2008-06" db="EMBL/GenBank/DDBJ databases">
        <authorList>
            <person name="Lorenzi H."/>
            <person name="Inman J."/>
            <person name="Miller J."/>
            <person name="Schobel S."/>
            <person name="Amedeo P."/>
            <person name="Caler E.V."/>
            <person name="da Silva J."/>
        </authorList>
    </citation>
    <scope>NUCLEOTIDE SEQUENCE [LARGE SCALE GENOMIC DNA]</scope>
    <source>
        <strain evidence="1">RN66</strain>
    </source>
</reference>
<name>B6AFI7_CRYMR</name>
<accession>B6AFI7</accession>
<evidence type="ECO:0000313" key="2">
    <source>
        <dbReference type="Proteomes" id="UP000001460"/>
    </source>
</evidence>
<proteinExistence type="predicted"/>
<dbReference type="Proteomes" id="UP000001460">
    <property type="component" value="Unassembled WGS sequence"/>
</dbReference>
<protein>
    <recommendedName>
        <fullName evidence="3">Nuclear pore protein</fullName>
    </recommendedName>
</protein>
<dbReference type="OrthoDB" id="339191at2759"/>
<gene>
    <name evidence="1" type="ORF">CMU_033630</name>
</gene>
<dbReference type="VEuPathDB" id="CryptoDB:CMU_033630"/>
<evidence type="ECO:0000313" key="1">
    <source>
        <dbReference type="EMBL" id="EEA06978.1"/>
    </source>
</evidence>
<dbReference type="EMBL" id="DS989731">
    <property type="protein sequence ID" value="EEA06978.1"/>
    <property type="molecule type" value="Genomic_DNA"/>
</dbReference>
<organism evidence="1 2">
    <name type="scientific">Cryptosporidium muris (strain RN66)</name>
    <dbReference type="NCBI Taxonomy" id="441375"/>
    <lineage>
        <taxon>Eukaryota</taxon>
        <taxon>Sar</taxon>
        <taxon>Alveolata</taxon>
        <taxon>Apicomplexa</taxon>
        <taxon>Conoidasida</taxon>
        <taxon>Coccidia</taxon>
        <taxon>Eucoccidiorida</taxon>
        <taxon>Eimeriorina</taxon>
        <taxon>Cryptosporidiidae</taxon>
        <taxon>Cryptosporidium</taxon>
    </lineage>
</organism>
<dbReference type="GeneID" id="6996408"/>
<sequence length="1023" mass="116205">MKTYVPDPSSSFERAYRTVPFLKTVLWSGISEILRNSNEKCIINKRELVKKGASLRLNCGNSILSDLDVSTLECCICALSSASSESNLKSGNPCDFYRFQSSNSILESSKLPSKVISSKIMRSSTASNISPYLQNRYSDLLSTLINESIADIFRIRHSEVYDSFTFEWTKRRSEILESCNLNVVGLFASDNIKNIKGKLVCSGMVDYKINPRAWSCSILKKSDSYPINMVYLPSSSDEYKDEHLLILNYLLPKFSLIGLTLDEYILRQKSCITAINTRMSSIKDLSLFICPKEYVNDISTIWNLLESIVGSSPKTVASERQIVCSILSYLELLAVDIVDINNNARCSMNKSDYLPTNNTITLPTLVEFGKCYFQTRTSNSQSLKIISSFPSKIEHYWFLAYWAFRIGGGHLLLDLTELDAAPKNFNIVCEYLALRLISTSKSLVVNCSHSSRQLLINEENWVKYCLQLDASRDFSAEIEDLNISFHNFQNQLTNTKPSFVAFEYLLASIVLPTVKPLTLSKLLPDVTVEDYIWYRYHIMLKSCDDSSINSELNELYFRLKNQGPTYFELKPENSNTCTLGNTRDDISGDYYISSFNRPLVKSEISKVQSDNSKLADFQTLTKKDLLKIPLSETDIHSSKKHMNYSTSLGYAKVLCYALHIGEALKWIYDSHPSLRNIVLQWVLYLIIAGILPLEADFEGNNIIPSFCSKLENFSDSIDICEILLLTIRQCSLPLPFVLNFMNIVPEHCRKKILATYVEFNLIHLMVDDNLDISHNLHASLEEMRTTVANTNHDINQCDHLTIIRRDLFEIIAQISRDRGHYITAIRFYLDAKLFTDAANILVDCLQLPICTSLVALSTPQKQFFDKLQGLIGEFMKYISNMQISPELQCKITTLKILNKVVYGFVLIQKGMYKDAKEYIENENLIPESTDNISLSNMLYLPKLLEAYVICLFELFRSAGSHSNGLFHAVSRAVISRSNNLMALLSMLSASPGVQSDICERTRKLLREVLMLGSTEQLFTIDTC</sequence>
<evidence type="ECO:0008006" key="3">
    <source>
        <dbReference type="Google" id="ProtNLM"/>
    </source>
</evidence>
<dbReference type="AlphaFoldDB" id="B6AFI7"/>
<dbReference type="RefSeq" id="XP_002141327.1">
    <property type="nucleotide sequence ID" value="XM_002141291.1"/>
</dbReference>
<keyword evidence="2" id="KW-1185">Reference proteome</keyword>
<dbReference type="OMA" id="DSIDICE"/>